<dbReference type="STRING" id="1238182.C882_3523"/>
<organism evidence="2 3">
    <name type="scientific">Caenispirillum salinarum AK4</name>
    <dbReference type="NCBI Taxonomy" id="1238182"/>
    <lineage>
        <taxon>Bacteria</taxon>
        <taxon>Pseudomonadati</taxon>
        <taxon>Pseudomonadota</taxon>
        <taxon>Alphaproteobacteria</taxon>
        <taxon>Rhodospirillales</taxon>
        <taxon>Novispirillaceae</taxon>
        <taxon>Caenispirillum</taxon>
    </lineage>
</organism>
<evidence type="ECO:0000313" key="2">
    <source>
        <dbReference type="EMBL" id="EKV31772.1"/>
    </source>
</evidence>
<name>K9H2H1_9PROT</name>
<reference evidence="2 3" key="1">
    <citation type="journal article" date="2013" name="Genome Announc.">
        <title>Draft Genome Sequence of an Alphaproteobacterium, Caenispirillum salinarum AK4(T), Isolated from a Solar Saltern.</title>
        <authorList>
            <person name="Khatri I."/>
            <person name="Singh A."/>
            <person name="Korpole S."/>
            <person name="Pinnaka A.K."/>
            <person name="Subramanian S."/>
        </authorList>
    </citation>
    <scope>NUCLEOTIDE SEQUENCE [LARGE SCALE GENOMIC DNA]</scope>
    <source>
        <strain evidence="2 3">AK4</strain>
    </source>
</reference>
<evidence type="ECO:0000313" key="3">
    <source>
        <dbReference type="Proteomes" id="UP000009881"/>
    </source>
</evidence>
<accession>K9H2H1</accession>
<proteinExistence type="predicted"/>
<dbReference type="Proteomes" id="UP000009881">
    <property type="component" value="Unassembled WGS sequence"/>
</dbReference>
<feature type="region of interest" description="Disordered" evidence="1">
    <location>
        <begin position="58"/>
        <end position="82"/>
    </location>
</feature>
<protein>
    <submittedName>
        <fullName evidence="2">Uncharacterized protein</fullName>
    </submittedName>
</protein>
<dbReference type="AlphaFoldDB" id="K9H2H1"/>
<keyword evidence="3" id="KW-1185">Reference proteome</keyword>
<evidence type="ECO:0000256" key="1">
    <source>
        <dbReference type="SAM" id="MobiDB-lite"/>
    </source>
</evidence>
<dbReference type="EMBL" id="ANHY01000005">
    <property type="protein sequence ID" value="EKV31772.1"/>
    <property type="molecule type" value="Genomic_DNA"/>
</dbReference>
<dbReference type="RefSeq" id="WP_009539641.1">
    <property type="nucleotide sequence ID" value="NZ_ANHY01000005.1"/>
</dbReference>
<sequence>MTALLDRCVLEIDGRPVGVLVPDGDDVIFTATDPEADLLTGTRHSSPQEALSVVRAHLGTAPPAPPPLRPAAGGRLHAGTAA</sequence>
<gene>
    <name evidence="2" type="ORF">C882_3523</name>
</gene>
<comment type="caution">
    <text evidence="2">The sequence shown here is derived from an EMBL/GenBank/DDBJ whole genome shotgun (WGS) entry which is preliminary data.</text>
</comment>